<feature type="transmembrane region" description="Helical" evidence="2">
    <location>
        <begin position="535"/>
        <end position="558"/>
    </location>
</feature>
<dbReference type="AlphaFoldDB" id="A0A0G4F3Y7"/>
<evidence type="ECO:0000256" key="1">
    <source>
        <dbReference type="SAM" id="MobiDB-lite"/>
    </source>
</evidence>
<protein>
    <submittedName>
        <fullName evidence="3">Uncharacterized protein</fullName>
    </submittedName>
</protein>
<feature type="region of interest" description="Disordered" evidence="1">
    <location>
        <begin position="146"/>
        <end position="165"/>
    </location>
</feature>
<reference evidence="3" key="1">
    <citation type="submission" date="2014-11" db="EMBL/GenBank/DDBJ databases">
        <authorList>
            <person name="Otto D Thomas"/>
            <person name="Naeem Raeece"/>
        </authorList>
    </citation>
    <scope>NUCLEOTIDE SEQUENCE</scope>
</reference>
<name>A0A0G4F3Y7_9ALVE</name>
<dbReference type="VEuPathDB" id="CryptoDB:Cvel_14962"/>
<evidence type="ECO:0000313" key="3">
    <source>
        <dbReference type="EMBL" id="CEM06551.1"/>
    </source>
</evidence>
<dbReference type="Gene3D" id="3.40.1700.10">
    <property type="entry name" value="DNA integrity scanning protein, DisA, N-terminal domain"/>
    <property type="match status" value="1"/>
</dbReference>
<feature type="transmembrane region" description="Helical" evidence="2">
    <location>
        <begin position="280"/>
        <end position="297"/>
    </location>
</feature>
<accession>A0A0G4F3Y7</accession>
<evidence type="ECO:0000256" key="2">
    <source>
        <dbReference type="SAM" id="Phobius"/>
    </source>
</evidence>
<feature type="transmembrane region" description="Helical" evidence="2">
    <location>
        <begin position="496"/>
        <end position="529"/>
    </location>
</feature>
<gene>
    <name evidence="3" type="ORF">Cvel_14962</name>
</gene>
<organism evidence="3">
    <name type="scientific">Chromera velia CCMP2878</name>
    <dbReference type="NCBI Taxonomy" id="1169474"/>
    <lineage>
        <taxon>Eukaryota</taxon>
        <taxon>Sar</taxon>
        <taxon>Alveolata</taxon>
        <taxon>Colpodellida</taxon>
        <taxon>Chromeraceae</taxon>
        <taxon>Chromera</taxon>
    </lineage>
</organism>
<dbReference type="InterPro" id="IPR036888">
    <property type="entry name" value="DNA_integrity_DisA_N_sf"/>
</dbReference>
<dbReference type="SUPFAM" id="SSF143597">
    <property type="entry name" value="YojJ-like"/>
    <property type="match status" value="2"/>
</dbReference>
<keyword evidence="2" id="KW-1133">Transmembrane helix</keyword>
<proteinExistence type="predicted"/>
<keyword evidence="2" id="KW-0812">Transmembrane</keyword>
<keyword evidence="2" id="KW-0472">Membrane</keyword>
<dbReference type="EMBL" id="CDMZ01000095">
    <property type="protein sequence ID" value="CEM06551.1"/>
    <property type="molecule type" value="Genomic_DNA"/>
</dbReference>
<feature type="transmembrane region" description="Helical" evidence="2">
    <location>
        <begin position="253"/>
        <end position="274"/>
    </location>
</feature>
<sequence>MKFVLSSSTFPLFFAGDLFVILVVEPLTIPRLRASLQHPRVSHDTFLAIAKYCIELVRNGQGGTVTLRGCTPFRKSWWPLQNREVAATSEPVAHQQLAVTTGNLRESARPGMSVVHGDFIEETGLFVKPIFISKHRGAMQFNLLEASPGESKGGGRSRGSRHGAAEDPAVFGKATVVVVSEERKQISLFFLDTAREWSVVLMDGRACHSRLGIADSTSQAGELAEEIKKAYENTNPWSEEHFLGSLFELLTPIFLHSHTALYVAIAYLFLTGIMVFWEDGWVYVSIGLYAFVCPYFVREVTPTDRKTLRKCLAGIKELVEIGWGAMMVFPMRDPEDAFILQIQKKEKVECGHQFLSSFDPSEPSHDGAVLIEGDCISYRRAMICVENRKPLWCKKRQPPLEVKSFRVQAAETLSREGAPVVLALHGDARELFVFFEEAGVQRVIRMDPRVTEELARVERRLRAVLCRGDMTWWKWCKNSISDGYATGIFGMAVKAFLCLLFLFLCVRFMYAALLMFVEMVYVIFSIFLFDWTSSWVMLIWFSSALLLLVFFFLQEFFVTYRARRREEKVDRAEEEEEGRGNGRRGGRLAGLIEILVASWIAAYQRLLGAEEFRRQGIRERDQRPAHEGNEHSEGI</sequence>